<keyword evidence="6 9" id="KW-0418">Kinase</keyword>
<evidence type="ECO:0000256" key="9">
    <source>
        <dbReference type="RuleBase" id="RU363066"/>
    </source>
</evidence>
<dbReference type="Pfam" id="PF01202">
    <property type="entry name" value="SKI"/>
    <property type="match status" value="1"/>
</dbReference>
<keyword evidence="4 9" id="KW-0808">Transferase</keyword>
<evidence type="ECO:0000313" key="10">
    <source>
        <dbReference type="EMBL" id="AUY24681.1"/>
    </source>
</evidence>
<dbReference type="NCBIfam" id="TIGR01313">
    <property type="entry name" value="therm_gnt_kin"/>
    <property type="match status" value="1"/>
</dbReference>
<evidence type="ECO:0000256" key="4">
    <source>
        <dbReference type="ARBA" id="ARBA00022679"/>
    </source>
</evidence>
<dbReference type="PANTHER" id="PTHR43442">
    <property type="entry name" value="GLUCONOKINASE-RELATED"/>
    <property type="match status" value="1"/>
</dbReference>
<dbReference type="GeneID" id="84634190"/>
<keyword evidence="5 9" id="KW-0547">Nucleotide-binding</keyword>
<dbReference type="EC" id="2.7.1.12" evidence="3 9"/>
<evidence type="ECO:0000313" key="11">
    <source>
        <dbReference type="Proteomes" id="UP000237673"/>
    </source>
</evidence>
<keyword evidence="11" id="KW-1185">Reference proteome</keyword>
<dbReference type="Proteomes" id="UP000237673">
    <property type="component" value="Chromosome"/>
</dbReference>
<evidence type="ECO:0000256" key="6">
    <source>
        <dbReference type="ARBA" id="ARBA00022777"/>
    </source>
</evidence>
<dbReference type="EMBL" id="CP026378">
    <property type="protein sequence ID" value="AUY24681.1"/>
    <property type="molecule type" value="Genomic_DNA"/>
</dbReference>
<organism evidence="10 11">
    <name type="scientific">Mixta calida</name>
    <dbReference type="NCBI Taxonomy" id="665913"/>
    <lineage>
        <taxon>Bacteria</taxon>
        <taxon>Pseudomonadati</taxon>
        <taxon>Pseudomonadota</taxon>
        <taxon>Gammaproteobacteria</taxon>
        <taxon>Enterobacterales</taxon>
        <taxon>Erwiniaceae</taxon>
        <taxon>Mixta</taxon>
    </lineage>
</organism>
<evidence type="ECO:0000256" key="2">
    <source>
        <dbReference type="ARBA" id="ARBA00008420"/>
    </source>
</evidence>
<dbReference type="RefSeq" id="WP_038627223.1">
    <property type="nucleotide sequence ID" value="NZ_CAXOMJ010000058.1"/>
</dbReference>
<evidence type="ECO:0000256" key="7">
    <source>
        <dbReference type="ARBA" id="ARBA00022840"/>
    </source>
</evidence>
<evidence type="ECO:0000256" key="1">
    <source>
        <dbReference type="ARBA" id="ARBA00004761"/>
    </source>
</evidence>
<dbReference type="PANTHER" id="PTHR43442:SF3">
    <property type="entry name" value="GLUCONOKINASE-RELATED"/>
    <property type="match status" value="1"/>
</dbReference>
<name>A0ABN5H7R6_9GAMM</name>
<dbReference type="InterPro" id="IPR027417">
    <property type="entry name" value="P-loop_NTPase"/>
</dbReference>
<evidence type="ECO:0000256" key="3">
    <source>
        <dbReference type="ARBA" id="ARBA00012054"/>
    </source>
</evidence>
<sequence length="178" mass="19454">MAVPCIILMGVSGTGKTSVGMALARALNAKFLDGDDLHPRENILKMAAGQALNDEDRLPWLTRISDVIFSLGQKNEAGVLVCSALKKRYRDTLRAGNAHVRFIWLQGDYQFVLNRMRQRQGHFMPEALLQSQFATLEVPGEEEGDVIPVDISPALSHIVSHCISLVSAAPAQMTKVAS</sequence>
<dbReference type="CDD" id="cd02021">
    <property type="entry name" value="GntK"/>
    <property type="match status" value="1"/>
</dbReference>
<dbReference type="Gene3D" id="3.40.50.300">
    <property type="entry name" value="P-loop containing nucleotide triphosphate hydrolases"/>
    <property type="match status" value="1"/>
</dbReference>
<accession>A0ABN5H7R6</accession>
<evidence type="ECO:0000256" key="5">
    <source>
        <dbReference type="ARBA" id="ARBA00022741"/>
    </source>
</evidence>
<keyword evidence="7 9" id="KW-0067">ATP-binding</keyword>
<dbReference type="InterPro" id="IPR031322">
    <property type="entry name" value="Shikimate/glucono_kinase"/>
</dbReference>
<dbReference type="InterPro" id="IPR006001">
    <property type="entry name" value="Therm_gnt_kin"/>
</dbReference>
<evidence type="ECO:0000256" key="8">
    <source>
        <dbReference type="ARBA" id="ARBA00048090"/>
    </source>
</evidence>
<comment type="pathway">
    <text evidence="1">Carbohydrate acid metabolism.</text>
</comment>
<comment type="similarity">
    <text evidence="2 9">Belongs to the gluconokinase GntK/GntV family.</text>
</comment>
<comment type="catalytic activity">
    <reaction evidence="8 9">
        <text>D-gluconate + ATP = 6-phospho-D-gluconate + ADP + H(+)</text>
        <dbReference type="Rhea" id="RHEA:19433"/>
        <dbReference type="ChEBI" id="CHEBI:15378"/>
        <dbReference type="ChEBI" id="CHEBI:18391"/>
        <dbReference type="ChEBI" id="CHEBI:30616"/>
        <dbReference type="ChEBI" id="CHEBI:58759"/>
        <dbReference type="ChEBI" id="CHEBI:456216"/>
        <dbReference type="EC" id="2.7.1.12"/>
    </reaction>
</comment>
<dbReference type="GO" id="GO:0046316">
    <property type="term" value="F:gluconokinase activity"/>
    <property type="evidence" value="ECO:0007669"/>
    <property type="project" value="UniProtKB-EC"/>
</dbReference>
<dbReference type="SUPFAM" id="SSF52540">
    <property type="entry name" value="P-loop containing nucleoside triphosphate hydrolases"/>
    <property type="match status" value="1"/>
</dbReference>
<protein>
    <recommendedName>
        <fullName evidence="3 9">Gluconokinase</fullName>
        <ecNumber evidence="3 9">2.7.1.12</ecNumber>
    </recommendedName>
</protein>
<proteinExistence type="inferred from homology"/>
<gene>
    <name evidence="10" type="primary">idnK</name>
    <name evidence="10" type="ORF">C2E16_07010</name>
</gene>
<reference evidence="10 11" key="1">
    <citation type="submission" date="2018-01" db="EMBL/GenBank/DDBJ databases">
        <title>Complete and assembled Genome of Pantoea calida DSM22759T.</title>
        <authorList>
            <person name="Stevens M.J.A."/>
            <person name="Zurfluh K."/>
            <person name="Stephan R."/>
        </authorList>
    </citation>
    <scope>NUCLEOTIDE SEQUENCE [LARGE SCALE GENOMIC DNA]</scope>
    <source>
        <strain evidence="10 11">DSM 22759</strain>
    </source>
</reference>